<evidence type="ECO:0000313" key="2">
    <source>
        <dbReference type="EMBL" id="CAG8972083.1"/>
    </source>
</evidence>
<feature type="region of interest" description="Disordered" evidence="1">
    <location>
        <begin position="228"/>
        <end position="292"/>
    </location>
</feature>
<sequence length="292" mass="32414">MKSPNSLAKVRAQNARAAIHSRARKHDFVQSLLGNQDKLHDFASAQYLEFQNALALIRALHSTPEIASILAQQQHSSIRRQLTKFAFQCPARVPRKLIRRRQKTGKKGRPAMEAMELDEGEESGPVEISFNPLPAVPLQAIHQPPTASRQFQYPLSPQHTVHSIDLAVKQFSLPQSATAADNLDIINSPHAVIATGKPENTNQALNSRVLTINNLLNLQIAAVNEPSQCPRQGLHPAMPVVVPSPRPRPTAIAEKSRSLQQKSPQHEKSQQEIYSTVSRVQTPQQRTPPFPF</sequence>
<evidence type="ECO:0000256" key="1">
    <source>
        <dbReference type="SAM" id="MobiDB-lite"/>
    </source>
</evidence>
<comment type="caution">
    <text evidence="2">The sequence shown here is derived from an EMBL/GenBank/DDBJ whole genome shotgun (WGS) entry which is preliminary data.</text>
</comment>
<gene>
    <name evidence="2" type="ORF">HYALB_00004949</name>
</gene>
<organism evidence="2 3">
    <name type="scientific">Hymenoscyphus albidus</name>
    <dbReference type="NCBI Taxonomy" id="595503"/>
    <lineage>
        <taxon>Eukaryota</taxon>
        <taxon>Fungi</taxon>
        <taxon>Dikarya</taxon>
        <taxon>Ascomycota</taxon>
        <taxon>Pezizomycotina</taxon>
        <taxon>Leotiomycetes</taxon>
        <taxon>Helotiales</taxon>
        <taxon>Helotiaceae</taxon>
        <taxon>Hymenoscyphus</taxon>
    </lineage>
</organism>
<accession>A0A9N9LDG2</accession>
<evidence type="ECO:0000313" key="3">
    <source>
        <dbReference type="Proteomes" id="UP000701801"/>
    </source>
</evidence>
<name>A0A9N9LDG2_9HELO</name>
<dbReference type="EMBL" id="CAJVRM010000033">
    <property type="protein sequence ID" value="CAG8972083.1"/>
    <property type="molecule type" value="Genomic_DNA"/>
</dbReference>
<reference evidence="2" key="1">
    <citation type="submission" date="2021-07" db="EMBL/GenBank/DDBJ databases">
        <authorList>
            <person name="Durling M."/>
        </authorList>
    </citation>
    <scope>NUCLEOTIDE SEQUENCE</scope>
</reference>
<keyword evidence="3" id="KW-1185">Reference proteome</keyword>
<protein>
    <submittedName>
        <fullName evidence="2">Uncharacterized protein</fullName>
    </submittedName>
</protein>
<dbReference type="OrthoDB" id="10378036at2759"/>
<dbReference type="AlphaFoldDB" id="A0A9N9LDG2"/>
<feature type="compositionally biased region" description="Polar residues" evidence="1">
    <location>
        <begin position="271"/>
        <end position="280"/>
    </location>
</feature>
<dbReference type="Proteomes" id="UP000701801">
    <property type="component" value="Unassembled WGS sequence"/>
</dbReference>
<proteinExistence type="predicted"/>